<organism evidence="10">
    <name type="scientific">Tepidanaerobacter syntrophicus</name>
    <dbReference type="NCBI Taxonomy" id="224999"/>
    <lineage>
        <taxon>Bacteria</taxon>
        <taxon>Bacillati</taxon>
        <taxon>Bacillota</taxon>
        <taxon>Clostridia</taxon>
        <taxon>Thermosediminibacterales</taxon>
        <taxon>Tepidanaerobacteraceae</taxon>
        <taxon>Tepidanaerobacter</taxon>
    </lineage>
</organism>
<evidence type="ECO:0000256" key="1">
    <source>
        <dbReference type="ARBA" id="ARBA00004429"/>
    </source>
</evidence>
<keyword evidence="7 9" id="KW-0472">Membrane</keyword>
<dbReference type="PANTHER" id="PTHR30574:SF1">
    <property type="entry name" value="SULPHUR TRANSPORT DOMAIN-CONTAINING PROTEIN"/>
    <property type="match status" value="1"/>
</dbReference>
<gene>
    <name evidence="10" type="ORF">TSYNT_6318</name>
</gene>
<keyword evidence="6 9" id="KW-1133">Transmembrane helix</keyword>
<evidence type="ECO:0000256" key="9">
    <source>
        <dbReference type="SAM" id="Phobius"/>
    </source>
</evidence>
<dbReference type="PANTHER" id="PTHR30574">
    <property type="entry name" value="INNER MEMBRANE PROTEIN YEDE"/>
    <property type="match status" value="1"/>
</dbReference>
<dbReference type="Proteomes" id="UP000062160">
    <property type="component" value="Unassembled WGS sequence"/>
</dbReference>
<reference evidence="10" key="1">
    <citation type="journal article" date="2016" name="Genome Announc.">
        <title>Draft Genome Sequence of the Syntrophic Lactate-Degrading Bacterium Tepidanaerobacter syntrophicus JLT.</title>
        <authorList>
            <person name="Matsuura N."/>
            <person name="Ohashi A."/>
            <person name="Tourlousse D.M."/>
            <person name="Sekiguchi Y."/>
        </authorList>
    </citation>
    <scope>NUCLEOTIDE SEQUENCE [LARGE SCALE GENOMIC DNA]</scope>
    <source>
        <strain evidence="10">JL</strain>
    </source>
</reference>
<dbReference type="GO" id="GO:0005886">
    <property type="term" value="C:plasma membrane"/>
    <property type="evidence" value="ECO:0007669"/>
    <property type="project" value="UniProtKB-SubCell"/>
</dbReference>
<feature type="transmembrane region" description="Helical" evidence="9">
    <location>
        <begin position="90"/>
        <end position="108"/>
    </location>
</feature>
<evidence type="ECO:0000256" key="2">
    <source>
        <dbReference type="ARBA" id="ARBA00022448"/>
    </source>
</evidence>
<keyword evidence="4" id="KW-0997">Cell inner membrane</keyword>
<dbReference type="RefSeq" id="WP_059032215.1">
    <property type="nucleotide sequence ID" value="NZ_BSDN01000008.1"/>
</dbReference>
<protein>
    <submittedName>
        <fullName evidence="10">Uncharacterized protein</fullName>
    </submittedName>
</protein>
<keyword evidence="3" id="KW-1003">Cell membrane</keyword>
<dbReference type="Pfam" id="PF04143">
    <property type="entry name" value="Sulf_transp"/>
    <property type="match status" value="1"/>
</dbReference>
<dbReference type="InterPro" id="IPR007272">
    <property type="entry name" value="Sulf_transp_TsuA/YedE"/>
</dbReference>
<evidence type="ECO:0000256" key="8">
    <source>
        <dbReference type="ARBA" id="ARBA00035655"/>
    </source>
</evidence>
<evidence type="ECO:0000256" key="4">
    <source>
        <dbReference type="ARBA" id="ARBA00022519"/>
    </source>
</evidence>
<evidence type="ECO:0000256" key="6">
    <source>
        <dbReference type="ARBA" id="ARBA00022989"/>
    </source>
</evidence>
<dbReference type="EMBL" id="DF977000">
    <property type="protein sequence ID" value="GAQ24933.1"/>
    <property type="molecule type" value="Genomic_DNA"/>
</dbReference>
<name>A0A0U9HDP9_9FIRM</name>
<feature type="transmembrane region" description="Helical" evidence="9">
    <location>
        <begin position="158"/>
        <end position="176"/>
    </location>
</feature>
<evidence type="ECO:0000256" key="7">
    <source>
        <dbReference type="ARBA" id="ARBA00023136"/>
    </source>
</evidence>
<feature type="transmembrane region" description="Helical" evidence="9">
    <location>
        <begin position="20"/>
        <end position="40"/>
    </location>
</feature>
<dbReference type="AlphaFoldDB" id="A0A0U9HDP9"/>
<dbReference type="OrthoDB" id="9794165at2"/>
<dbReference type="STRING" id="224999.GCA_001485475_00942"/>
<evidence type="ECO:0000256" key="3">
    <source>
        <dbReference type="ARBA" id="ARBA00022475"/>
    </source>
</evidence>
<sequence length="180" mass="19590">MNRYQEEAAKLKKALLKDPFPYWMGAILLGLLNIVTVIIFKSGLGVTTTFSHWAAWILKALGGHPENWVFYQSESASKALAAGFMRDGGTMQNLGIIFGAMLATLLASQFRVKKIKNSKQIVAAALGGIMMGVGARLSYGCNIGALFSGMASMSLHGWVFMFAMFIGAFFGSKLLVKYFI</sequence>
<feature type="transmembrane region" description="Helical" evidence="9">
    <location>
        <begin position="120"/>
        <end position="138"/>
    </location>
</feature>
<comment type="similarity">
    <text evidence="8">Belongs to the TsuA/YedE (TC 9.B.102) family.</text>
</comment>
<proteinExistence type="inferred from homology"/>
<evidence type="ECO:0000313" key="11">
    <source>
        <dbReference type="Proteomes" id="UP000062160"/>
    </source>
</evidence>
<evidence type="ECO:0000313" key="10">
    <source>
        <dbReference type="EMBL" id="GAQ24933.1"/>
    </source>
</evidence>
<evidence type="ECO:0000256" key="5">
    <source>
        <dbReference type="ARBA" id="ARBA00022692"/>
    </source>
</evidence>
<comment type="subcellular location">
    <subcellularLocation>
        <location evidence="1">Cell inner membrane</location>
        <topology evidence="1">Multi-pass membrane protein</topology>
    </subcellularLocation>
</comment>
<keyword evidence="11" id="KW-1185">Reference proteome</keyword>
<keyword evidence="2" id="KW-0813">Transport</keyword>
<keyword evidence="5 9" id="KW-0812">Transmembrane</keyword>
<accession>A0A0U9HDP9</accession>